<dbReference type="KEGG" id="hale:G3A49_16280"/>
<evidence type="ECO:0000313" key="4">
    <source>
        <dbReference type="Proteomes" id="UP000320212"/>
    </source>
</evidence>
<gene>
    <name evidence="3" type="ORF">FQA18_02470</name>
    <name evidence="2" type="ORF">G3A49_16280</name>
</gene>
<sequence>MPIDKRGVATELEANVETIEAYLEDDSGIVERYQDAFQRLPDEWTSEEIRAALQDVSYPGAYPTDAFDDATSIIVPHDESDEWENHEEVNEWARSIVRDIPVMAVDGSQLPPTTQFNVPLAYVQSAWAVNHHHSEGRLDRGVEGRLLTPDEVSQESDDGDYRFVDSQLVGHHRYEHEGQLLIEKLADLAAARDAGDIEHTPVVFYDGPLIASFANPLKPETRDRYLSTLSRVIAASQHHEIPLVGYVAGSSATELVKMTRLLWREEFEDDRVIPDAHVLTELMSPWGDTTLPFISKRDGSIDALQATYEGESYEFRDDILFSYLNVPPGAGLDRIEFPGWLCRSDGPGEYESMYEYTVEIVRAEAGIGRGYPEILQQVDSDAVLDHRDRQQFHRVVQRWAESNDVPLEWNAKALSKELRRR</sequence>
<evidence type="ECO:0000313" key="5">
    <source>
        <dbReference type="Proteomes" id="UP000465667"/>
    </source>
</evidence>
<dbReference type="Proteomes" id="UP000320212">
    <property type="component" value="Unassembled WGS sequence"/>
</dbReference>
<dbReference type="Pfam" id="PF09376">
    <property type="entry name" value="NurA"/>
    <property type="match status" value="1"/>
</dbReference>
<dbReference type="Proteomes" id="UP000465667">
    <property type="component" value="Chromosome"/>
</dbReference>
<accession>A0A558GEQ0</accession>
<proteinExistence type="predicted"/>
<dbReference type="InterPro" id="IPR018977">
    <property type="entry name" value="NurA_domain"/>
</dbReference>
<dbReference type="AlphaFoldDB" id="A0A558GEQ0"/>
<protein>
    <submittedName>
        <fullName evidence="3">DNA double-strand break repair nuclease NurA</fullName>
    </submittedName>
</protein>
<feature type="domain" description="NurA" evidence="1">
    <location>
        <begin position="100"/>
        <end position="384"/>
    </location>
</feature>
<dbReference type="GeneID" id="44084999"/>
<evidence type="ECO:0000313" key="3">
    <source>
        <dbReference type="EMBL" id="TVT96219.1"/>
    </source>
</evidence>
<organism evidence="3 4">
    <name type="scientific">Haloferax volcanii</name>
    <name type="common">Halobacterium volcanii</name>
    <dbReference type="NCBI Taxonomy" id="2246"/>
    <lineage>
        <taxon>Archaea</taxon>
        <taxon>Methanobacteriati</taxon>
        <taxon>Methanobacteriota</taxon>
        <taxon>Stenosarchaea group</taxon>
        <taxon>Halobacteria</taxon>
        <taxon>Halobacteriales</taxon>
        <taxon>Haloferacaceae</taxon>
        <taxon>Haloferax</taxon>
    </lineage>
</organism>
<dbReference type="SMART" id="SM00933">
    <property type="entry name" value="NurA"/>
    <property type="match status" value="1"/>
</dbReference>
<dbReference type="EMBL" id="VMTR01000007">
    <property type="protein sequence ID" value="TVT96219.1"/>
    <property type="molecule type" value="Genomic_DNA"/>
</dbReference>
<dbReference type="RefSeq" id="WP_144858416.1">
    <property type="nucleotide sequence ID" value="NZ_CP048738.1"/>
</dbReference>
<reference evidence="2 5" key="2">
    <citation type="submission" date="2020-02" db="EMBL/GenBank/DDBJ databases">
        <title>Whole genome sequence of Haloferax alexandrinus pws1.</title>
        <authorList>
            <person name="Verma D.K."/>
            <person name="Gopal K."/>
            <person name="Prasad E.S."/>
        </authorList>
    </citation>
    <scope>NUCLEOTIDE SEQUENCE [LARGE SCALE GENOMIC DNA]</scope>
    <source>
        <strain evidence="5">wsp1</strain>
        <strain evidence="2">Wsp1</strain>
    </source>
</reference>
<name>A0A558GEQ0_HALVO</name>
<reference evidence="3 4" key="1">
    <citation type="submission" date="2019-07" db="EMBL/GenBank/DDBJ databases">
        <title>Draft genome sequence of Haloferax volcanii SS0101, isolated from salt farm in Samut Sakhon, Thailand.</title>
        <authorList>
            <person name="Wanthongcharoen S."/>
            <person name="Yamprayoonswat W."/>
            <person name="Ruangsuj P."/>
            <person name="Thongpramul N."/>
            <person name="Jumpathong W."/>
            <person name="Sittihan S."/>
            <person name="Kanjanavas P."/>
            <person name="Yasawong M."/>
        </authorList>
    </citation>
    <scope>NUCLEOTIDE SEQUENCE [LARGE SCALE GENOMIC DNA]</scope>
    <source>
        <strain evidence="3 4">SS0101</strain>
    </source>
</reference>
<dbReference type="EMBL" id="CP048738">
    <property type="protein sequence ID" value="QIB79572.1"/>
    <property type="molecule type" value="Genomic_DNA"/>
</dbReference>
<accession>A0A6C0UVP4</accession>
<evidence type="ECO:0000313" key="2">
    <source>
        <dbReference type="EMBL" id="QIB79572.1"/>
    </source>
</evidence>
<evidence type="ECO:0000259" key="1">
    <source>
        <dbReference type="SMART" id="SM00933"/>
    </source>
</evidence>